<keyword evidence="3" id="KW-1185">Reference proteome</keyword>
<sequence length="716" mass="85142">MREEQLGWQPIEFAKLQDAQNSIKPYEELWHKLRDWEQNSIDWSKTKFIFRLDAESIDKNVKYMLTQAKKLTYQFPKNNTPQGTLQLIKQLIIAYDQYILQSRYDRKRLRRDFLNYGIPSQIRQQQQLSKLIELDLKKNIIQKRSQIKCKKIGIIQLLNLNHGKILVPLQYLVHQLIEAQTLLDDQIVKTITMKGSPYARNFESRIAEWEAFLYYSQTLFDYWLKVQGVWMYLEPVFTSPDILKHLATEGTRFKEVNASWKSIINIVNQYEEQPQCDYQKFLNQLQTVKKMDDVEVLDSSDEFQMEKNETQYSQQNIYHSGLDEFVIPPKEQDSVSIDTKPYESTQIVKPKIQPVQLPPLSKKINKAIERKFCFKNVEINQQLLKYETVFYEIESYIDENDKALVTRQYSDFEWLFEELFENFPGIIIPSIPQKNMLAKFNITGYTNSIRSQRQKGLEEFLRKTLSHVQLKDCEIIEKFMTLQDQDFKKLVQNYQTQKQQKLLINVSKNIVVNAFGKIGNIFFNPQNNDNEMEKYCQIAVQEINIQKLKIKNIRDQLEKTFLNKFEQSKQFMKLSTLFDEIQNDIGYKEHMNTKCETISIALRDSFASVMPIIYTIDQYLLDMEVVLNIVKYRADLQQSITDHAAALTSAKYTPEQQALIQTQLNDHQKNMSKFVENFKNEYETFTDQYNKHFNKMMQTVLQVWQQINNQMQETWL</sequence>
<dbReference type="GO" id="GO:0007018">
    <property type="term" value="P:microtubule-based movement"/>
    <property type="evidence" value="ECO:0007669"/>
    <property type="project" value="InterPro"/>
</dbReference>
<dbReference type="Pfam" id="PF08393">
    <property type="entry name" value="DHC_N2"/>
    <property type="match status" value="1"/>
</dbReference>
<dbReference type="GO" id="GO:0045505">
    <property type="term" value="F:dynein intermediate chain binding"/>
    <property type="evidence" value="ECO:0007669"/>
    <property type="project" value="InterPro"/>
</dbReference>
<dbReference type="GO" id="GO:0051959">
    <property type="term" value="F:dynein light intermediate chain binding"/>
    <property type="evidence" value="ECO:0007669"/>
    <property type="project" value="InterPro"/>
</dbReference>
<dbReference type="PANTHER" id="PTHR22878">
    <property type="entry name" value="DYNEIN HEAVY CHAIN 6, AXONEMAL-LIKE-RELATED"/>
    <property type="match status" value="1"/>
</dbReference>
<name>A0A8S1L535_PARPR</name>
<dbReference type="Proteomes" id="UP000688137">
    <property type="component" value="Unassembled WGS sequence"/>
</dbReference>
<gene>
    <name evidence="2" type="ORF">PPRIM_AZ9-3.1.T0300258</name>
</gene>
<dbReference type="EMBL" id="CAJJDM010000029">
    <property type="protein sequence ID" value="CAD8060683.1"/>
    <property type="molecule type" value="Genomic_DNA"/>
</dbReference>
<dbReference type="OMA" id="MNTKCET"/>
<feature type="domain" description="PX" evidence="1">
    <location>
        <begin position="369"/>
        <end position="487"/>
    </location>
</feature>
<dbReference type="AlphaFoldDB" id="A0A8S1L535"/>
<dbReference type="Pfam" id="PF00787">
    <property type="entry name" value="PX"/>
    <property type="match status" value="1"/>
</dbReference>
<dbReference type="GO" id="GO:0030286">
    <property type="term" value="C:dynein complex"/>
    <property type="evidence" value="ECO:0007669"/>
    <property type="project" value="InterPro"/>
</dbReference>
<comment type="caution">
    <text evidence="2">The sequence shown here is derived from an EMBL/GenBank/DDBJ whole genome shotgun (WGS) entry which is preliminary data.</text>
</comment>
<evidence type="ECO:0000259" key="1">
    <source>
        <dbReference type="PROSITE" id="PS50195"/>
    </source>
</evidence>
<dbReference type="InterPro" id="IPR026983">
    <property type="entry name" value="DHC"/>
</dbReference>
<organism evidence="2 3">
    <name type="scientific">Paramecium primaurelia</name>
    <dbReference type="NCBI Taxonomy" id="5886"/>
    <lineage>
        <taxon>Eukaryota</taxon>
        <taxon>Sar</taxon>
        <taxon>Alveolata</taxon>
        <taxon>Ciliophora</taxon>
        <taxon>Intramacronucleata</taxon>
        <taxon>Oligohymenophorea</taxon>
        <taxon>Peniculida</taxon>
        <taxon>Parameciidae</taxon>
        <taxon>Paramecium</taxon>
    </lineage>
</organism>
<evidence type="ECO:0000313" key="2">
    <source>
        <dbReference type="EMBL" id="CAD8060683.1"/>
    </source>
</evidence>
<dbReference type="InterPro" id="IPR013602">
    <property type="entry name" value="Dynein_heavy_linker"/>
</dbReference>
<evidence type="ECO:0000313" key="3">
    <source>
        <dbReference type="Proteomes" id="UP000688137"/>
    </source>
</evidence>
<dbReference type="PANTHER" id="PTHR22878:SF68">
    <property type="entry name" value="DYNEIN HEAVY CHAIN 6, AXONEMAL-LIKE"/>
    <property type="match status" value="1"/>
</dbReference>
<protein>
    <recommendedName>
        <fullName evidence="1">PX domain-containing protein</fullName>
    </recommendedName>
</protein>
<accession>A0A8S1L535</accession>
<dbReference type="PROSITE" id="PS50195">
    <property type="entry name" value="PX"/>
    <property type="match status" value="1"/>
</dbReference>
<proteinExistence type="predicted"/>
<dbReference type="GO" id="GO:0035091">
    <property type="term" value="F:phosphatidylinositol binding"/>
    <property type="evidence" value="ECO:0007669"/>
    <property type="project" value="InterPro"/>
</dbReference>
<dbReference type="SMART" id="SM00312">
    <property type="entry name" value="PX"/>
    <property type="match status" value="1"/>
</dbReference>
<dbReference type="InterPro" id="IPR001683">
    <property type="entry name" value="PX_dom"/>
</dbReference>
<reference evidence="2" key="1">
    <citation type="submission" date="2021-01" db="EMBL/GenBank/DDBJ databases">
        <authorList>
            <consortium name="Genoscope - CEA"/>
            <person name="William W."/>
        </authorList>
    </citation>
    <scope>NUCLEOTIDE SEQUENCE</scope>
</reference>